<dbReference type="AlphaFoldDB" id="A5DQZ4"/>
<feature type="region of interest" description="Disordered" evidence="1">
    <location>
        <begin position="191"/>
        <end position="213"/>
    </location>
</feature>
<feature type="compositionally biased region" description="Low complexity" evidence="1">
    <location>
        <begin position="59"/>
        <end position="76"/>
    </location>
</feature>
<feature type="compositionally biased region" description="Polar residues" evidence="1">
    <location>
        <begin position="1"/>
        <end position="19"/>
    </location>
</feature>
<dbReference type="VEuPathDB" id="FungiDB:PGUG_05695"/>
<dbReference type="Proteomes" id="UP000001997">
    <property type="component" value="Unassembled WGS sequence"/>
</dbReference>
<dbReference type="RefSeq" id="XP_001481932.2">
    <property type="nucleotide sequence ID" value="XM_001481882.1"/>
</dbReference>
<accession>A5DQZ4</accession>
<evidence type="ECO:0000313" key="2">
    <source>
        <dbReference type="EMBL" id="EDK41597.2"/>
    </source>
</evidence>
<name>A5DQZ4_PICGU</name>
<dbReference type="OMA" id="YNSHINP"/>
<dbReference type="GeneID" id="5123973"/>
<evidence type="ECO:0000313" key="3">
    <source>
        <dbReference type="Proteomes" id="UP000001997"/>
    </source>
</evidence>
<feature type="region of interest" description="Disordered" evidence="1">
    <location>
        <begin position="1"/>
        <end position="88"/>
    </location>
</feature>
<keyword evidence="3" id="KW-1185">Reference proteome</keyword>
<organism evidence="2 3">
    <name type="scientific">Meyerozyma guilliermondii (strain ATCC 6260 / CBS 566 / DSM 6381 / JCM 1539 / NBRC 10279 / NRRL Y-324)</name>
    <name type="common">Yeast</name>
    <name type="synonym">Candida guilliermondii</name>
    <dbReference type="NCBI Taxonomy" id="294746"/>
    <lineage>
        <taxon>Eukaryota</taxon>
        <taxon>Fungi</taxon>
        <taxon>Dikarya</taxon>
        <taxon>Ascomycota</taxon>
        <taxon>Saccharomycotina</taxon>
        <taxon>Pichiomycetes</taxon>
        <taxon>Debaryomycetaceae</taxon>
        <taxon>Meyerozyma</taxon>
    </lineage>
</organism>
<protein>
    <submittedName>
        <fullName evidence="2">Uncharacterized protein</fullName>
    </submittedName>
</protein>
<dbReference type="HOGENOM" id="CLU_855294_0_0_1"/>
<proteinExistence type="predicted"/>
<evidence type="ECO:0000256" key="1">
    <source>
        <dbReference type="SAM" id="MobiDB-lite"/>
    </source>
</evidence>
<sequence>MECFNNSMKISAAGTSFSTRRPPSKRPKNKPGMPKDFVFVDLSPVKTQEAEMTGSNDLASISSAPTSASASTSGSLPPSPTSDDDSIFSNLDSATMMSELDGTGAYVQDTFSTDTRAEMGLGIMNIDFGMGWQSQEAASGAAELAPLAYSMNGIDTSSTPHFNNFVFGTTRGEDTSNTMQPRGHKRAYTVGDISTGAAPNLKRSKSTGDKRRSGEIQFKAYHAPVAGPRKQLSHRHTMSAPVVPQIKSQQPQPISNLEDFMLLNEQITVFLSDSDTSDAGEYSPVSEFVPEVDNIKLSNFKGCANDQFMAHKPEEFDFNSFVTF</sequence>
<dbReference type="OrthoDB" id="4025787at2759"/>
<dbReference type="eggNOG" id="ENOG502T4B8">
    <property type="taxonomic scope" value="Eukaryota"/>
</dbReference>
<dbReference type="KEGG" id="pgu:PGUG_05695"/>
<dbReference type="EMBL" id="CH408162">
    <property type="protein sequence ID" value="EDK41597.2"/>
    <property type="molecule type" value="Genomic_DNA"/>
</dbReference>
<gene>
    <name evidence="2" type="ORF">PGUG_05695</name>
</gene>
<reference evidence="2 3" key="1">
    <citation type="journal article" date="2009" name="Nature">
        <title>Evolution of pathogenicity and sexual reproduction in eight Candida genomes.</title>
        <authorList>
            <person name="Butler G."/>
            <person name="Rasmussen M.D."/>
            <person name="Lin M.F."/>
            <person name="Santos M.A."/>
            <person name="Sakthikumar S."/>
            <person name="Munro C.A."/>
            <person name="Rheinbay E."/>
            <person name="Grabherr M."/>
            <person name="Forche A."/>
            <person name="Reedy J.L."/>
            <person name="Agrafioti I."/>
            <person name="Arnaud M.B."/>
            <person name="Bates S."/>
            <person name="Brown A.J."/>
            <person name="Brunke S."/>
            <person name="Costanzo M.C."/>
            <person name="Fitzpatrick D.A."/>
            <person name="de Groot P.W."/>
            <person name="Harris D."/>
            <person name="Hoyer L.L."/>
            <person name="Hube B."/>
            <person name="Klis F.M."/>
            <person name="Kodira C."/>
            <person name="Lennard N."/>
            <person name="Logue M.E."/>
            <person name="Martin R."/>
            <person name="Neiman A.M."/>
            <person name="Nikolaou E."/>
            <person name="Quail M.A."/>
            <person name="Quinn J."/>
            <person name="Santos M.C."/>
            <person name="Schmitzberger F.F."/>
            <person name="Sherlock G."/>
            <person name="Shah P."/>
            <person name="Silverstein K.A."/>
            <person name="Skrzypek M.S."/>
            <person name="Soll D."/>
            <person name="Staggs R."/>
            <person name="Stansfield I."/>
            <person name="Stumpf M.P."/>
            <person name="Sudbery P.E."/>
            <person name="Srikantha T."/>
            <person name="Zeng Q."/>
            <person name="Berman J."/>
            <person name="Berriman M."/>
            <person name="Heitman J."/>
            <person name="Gow N.A."/>
            <person name="Lorenz M.C."/>
            <person name="Birren B.W."/>
            <person name="Kellis M."/>
            <person name="Cuomo C.A."/>
        </authorList>
    </citation>
    <scope>NUCLEOTIDE SEQUENCE [LARGE SCALE GENOMIC DNA]</scope>
    <source>
        <strain evidence="3">ATCC 6260 / CBS 566 / DSM 6381 / JCM 1539 / NBRC 10279 / NRRL Y-324</strain>
    </source>
</reference>
<dbReference type="InParanoid" id="A5DQZ4"/>